<dbReference type="EMBL" id="LAZR01035794">
    <property type="protein sequence ID" value="KKL26570.1"/>
    <property type="molecule type" value="Genomic_DNA"/>
</dbReference>
<gene>
    <name evidence="1" type="ORF">LCGC14_2393970</name>
</gene>
<sequence length="73" mass="8152">MQRQQDSVDHDGDLAAIREAMDHLDAALRHAPGFFVCGRIESAKGPLLRLQARVLARRQAASPELTERHRTPP</sequence>
<reference evidence="1" key="1">
    <citation type="journal article" date="2015" name="Nature">
        <title>Complex archaea that bridge the gap between prokaryotes and eukaryotes.</title>
        <authorList>
            <person name="Spang A."/>
            <person name="Saw J.H."/>
            <person name="Jorgensen S.L."/>
            <person name="Zaremba-Niedzwiedzka K."/>
            <person name="Martijn J."/>
            <person name="Lind A.E."/>
            <person name="van Eijk R."/>
            <person name="Schleper C."/>
            <person name="Guy L."/>
            <person name="Ettema T.J."/>
        </authorList>
    </citation>
    <scope>NUCLEOTIDE SEQUENCE</scope>
</reference>
<protein>
    <submittedName>
        <fullName evidence="1">Uncharacterized protein</fullName>
    </submittedName>
</protein>
<comment type="caution">
    <text evidence="1">The sequence shown here is derived from an EMBL/GenBank/DDBJ whole genome shotgun (WGS) entry which is preliminary data.</text>
</comment>
<evidence type="ECO:0000313" key="1">
    <source>
        <dbReference type="EMBL" id="KKL26570.1"/>
    </source>
</evidence>
<dbReference type="AlphaFoldDB" id="A0A0F9BXB9"/>
<organism evidence="1">
    <name type="scientific">marine sediment metagenome</name>
    <dbReference type="NCBI Taxonomy" id="412755"/>
    <lineage>
        <taxon>unclassified sequences</taxon>
        <taxon>metagenomes</taxon>
        <taxon>ecological metagenomes</taxon>
    </lineage>
</organism>
<proteinExistence type="predicted"/>
<name>A0A0F9BXB9_9ZZZZ</name>
<accession>A0A0F9BXB9</accession>